<protein>
    <recommendedName>
        <fullName evidence="5">Vacuolar protein 14 C-terminal Fig4-binding domain-containing protein</fullName>
    </recommendedName>
</protein>
<proteinExistence type="predicted"/>
<evidence type="ECO:0000313" key="6">
    <source>
        <dbReference type="EMBL" id="KAK3237717.1"/>
    </source>
</evidence>
<evidence type="ECO:0000256" key="4">
    <source>
        <dbReference type="SAM" id="MobiDB-lite"/>
    </source>
</evidence>
<keyword evidence="3" id="KW-0472">Membrane</keyword>
<organism evidence="6 7">
    <name type="scientific">Cymbomonas tetramitiformis</name>
    <dbReference type="NCBI Taxonomy" id="36881"/>
    <lineage>
        <taxon>Eukaryota</taxon>
        <taxon>Viridiplantae</taxon>
        <taxon>Chlorophyta</taxon>
        <taxon>Pyramimonadophyceae</taxon>
        <taxon>Pyramimonadales</taxon>
        <taxon>Pyramimonadaceae</taxon>
        <taxon>Cymbomonas</taxon>
    </lineage>
</organism>
<dbReference type="AlphaFoldDB" id="A0AAE0BL95"/>
<dbReference type="PANTHER" id="PTHR16023:SF0">
    <property type="entry name" value="PROTEIN VAC14 HOMOLOG"/>
    <property type="match status" value="1"/>
</dbReference>
<dbReference type="EMBL" id="LGRX02034475">
    <property type="protein sequence ID" value="KAK3237717.1"/>
    <property type="molecule type" value="Genomic_DNA"/>
</dbReference>
<evidence type="ECO:0000313" key="7">
    <source>
        <dbReference type="Proteomes" id="UP001190700"/>
    </source>
</evidence>
<feature type="region of interest" description="Disordered" evidence="4">
    <location>
        <begin position="164"/>
        <end position="189"/>
    </location>
</feature>
<name>A0AAE0BL95_9CHLO</name>
<dbReference type="SUPFAM" id="SSF48371">
    <property type="entry name" value="ARM repeat"/>
    <property type="match status" value="1"/>
</dbReference>
<dbReference type="GO" id="GO:0010008">
    <property type="term" value="C:endosome membrane"/>
    <property type="evidence" value="ECO:0007669"/>
    <property type="project" value="TreeGrafter"/>
</dbReference>
<dbReference type="GO" id="GO:0070772">
    <property type="term" value="C:PAS complex"/>
    <property type="evidence" value="ECO:0007669"/>
    <property type="project" value="InterPro"/>
</dbReference>
<dbReference type="InterPro" id="IPR016024">
    <property type="entry name" value="ARM-type_fold"/>
</dbReference>
<dbReference type="Pfam" id="PF11916">
    <property type="entry name" value="Vac14_Fig4_bd"/>
    <property type="match status" value="1"/>
</dbReference>
<evidence type="ECO:0000256" key="2">
    <source>
        <dbReference type="ARBA" id="ARBA00022737"/>
    </source>
</evidence>
<feature type="compositionally biased region" description="Polar residues" evidence="4">
    <location>
        <begin position="169"/>
        <end position="187"/>
    </location>
</feature>
<dbReference type="PANTHER" id="PTHR16023">
    <property type="entry name" value="TAX1 BINDING PROTEIN-RELATED"/>
    <property type="match status" value="1"/>
</dbReference>
<dbReference type="GO" id="GO:0006661">
    <property type="term" value="P:phosphatidylinositol biosynthetic process"/>
    <property type="evidence" value="ECO:0007669"/>
    <property type="project" value="InterPro"/>
</dbReference>
<evidence type="ECO:0000256" key="1">
    <source>
        <dbReference type="ARBA" id="ARBA00004308"/>
    </source>
</evidence>
<feature type="domain" description="Vacuolar protein 14 C-terminal Fig4-binding" evidence="5">
    <location>
        <begin position="190"/>
        <end position="333"/>
    </location>
</feature>
<accession>A0AAE0BL95</accession>
<comment type="caution">
    <text evidence="6">The sequence shown here is derived from an EMBL/GenBank/DDBJ whole genome shotgun (WGS) entry which is preliminary data.</text>
</comment>
<gene>
    <name evidence="6" type="ORF">CYMTET_52228</name>
</gene>
<reference evidence="6 7" key="1">
    <citation type="journal article" date="2015" name="Genome Biol. Evol.">
        <title>Comparative Genomics of a Bacterivorous Green Alga Reveals Evolutionary Causalities and Consequences of Phago-Mixotrophic Mode of Nutrition.</title>
        <authorList>
            <person name="Burns J.A."/>
            <person name="Paasch A."/>
            <person name="Narechania A."/>
            <person name="Kim E."/>
        </authorList>
    </citation>
    <scope>NUCLEOTIDE SEQUENCE [LARGE SCALE GENOMIC DNA]</scope>
    <source>
        <strain evidence="6 7">PLY_AMNH</strain>
    </source>
</reference>
<evidence type="ECO:0000256" key="3">
    <source>
        <dbReference type="ARBA" id="ARBA00023136"/>
    </source>
</evidence>
<evidence type="ECO:0000259" key="5">
    <source>
        <dbReference type="Pfam" id="PF11916"/>
    </source>
</evidence>
<dbReference type="Proteomes" id="UP001190700">
    <property type="component" value="Unassembled WGS sequence"/>
</dbReference>
<dbReference type="InterPro" id="IPR021841">
    <property type="entry name" value="VAC14_Fig4p-bd"/>
</dbReference>
<comment type="subcellular location">
    <subcellularLocation>
        <location evidence="1">Endomembrane system</location>
    </subcellularLocation>
</comment>
<keyword evidence="7" id="KW-1185">Reference proteome</keyword>
<sequence>MPCVSWADCPGSDEGVKACPQGTWMRPARLPAASKESQAHDPSAGMTSLLTLLPSCRIEVVPALLGTLTDDSDQVVEEALGVLAGLAREEPHFQPMLEHILQQFQSSPPLLERRGSLVVRRLCSLLGAERIYRQLASILEGCKASERFTLSTCLAEPAAAEGEVPSADAASTSQTEAQLAADTNDQQEASEDADLHFAQGMVQALNLILLTAPETSELRQMLRHSLQNPEGRDLHCALCHSPVAAVSLCLLCQAYGHASALISSFGQIDAGVDLLVQVDQLVQLLESPIFTFLRLHLLEPTRFPQLVKSLYGLLMLLPQSPAFHTLQTRLQNVHVLLTLHTAAPTLDAPKPSQVAQGADQGAASDTLEEGLLAHFHRMQIRHGASGKRSALREAHVSQKLVAVRPTESSQMIKSSKSASEVEVDNAAFQGAGELSRGSLPF</sequence>
<keyword evidence="2" id="KW-0677">Repeat</keyword>
<dbReference type="InterPro" id="IPR026825">
    <property type="entry name" value="Vac14"/>
</dbReference>